<feature type="non-terminal residue" evidence="2">
    <location>
        <position position="1"/>
    </location>
</feature>
<dbReference type="InterPro" id="IPR013783">
    <property type="entry name" value="Ig-like_fold"/>
</dbReference>
<proteinExistence type="predicted"/>
<dbReference type="SUPFAM" id="SSF49265">
    <property type="entry name" value="Fibronectin type III"/>
    <property type="match status" value="1"/>
</dbReference>
<evidence type="ECO:0000313" key="3">
    <source>
        <dbReference type="Proteomes" id="UP001529510"/>
    </source>
</evidence>
<dbReference type="AlphaFoldDB" id="A0ABD0N3U2"/>
<organism evidence="2 3">
    <name type="scientific">Cirrhinus mrigala</name>
    <name type="common">Mrigala</name>
    <dbReference type="NCBI Taxonomy" id="683832"/>
    <lineage>
        <taxon>Eukaryota</taxon>
        <taxon>Metazoa</taxon>
        <taxon>Chordata</taxon>
        <taxon>Craniata</taxon>
        <taxon>Vertebrata</taxon>
        <taxon>Euteleostomi</taxon>
        <taxon>Actinopterygii</taxon>
        <taxon>Neopterygii</taxon>
        <taxon>Teleostei</taxon>
        <taxon>Ostariophysi</taxon>
        <taxon>Cypriniformes</taxon>
        <taxon>Cyprinidae</taxon>
        <taxon>Labeoninae</taxon>
        <taxon>Labeonini</taxon>
        <taxon>Cirrhinus</taxon>
    </lineage>
</organism>
<name>A0ABD0N3U2_CIRMR</name>
<comment type="caution">
    <text evidence="2">The sequence shown here is derived from an EMBL/GenBank/DDBJ whole genome shotgun (WGS) entry which is preliminary data.</text>
</comment>
<dbReference type="PROSITE" id="PS50853">
    <property type="entry name" value="FN3"/>
    <property type="match status" value="1"/>
</dbReference>
<dbReference type="CDD" id="cd00063">
    <property type="entry name" value="FN3"/>
    <property type="match status" value="1"/>
</dbReference>
<gene>
    <name evidence="2" type="ORF">M9458_047375</name>
</gene>
<sequence>EWFTVYEHNRRTNCTVSDLVMGNEYMFRIYSENLCGLSEDPCMSKNTAVIAKT</sequence>
<dbReference type="InterPro" id="IPR036116">
    <property type="entry name" value="FN3_sf"/>
</dbReference>
<protein>
    <recommendedName>
        <fullName evidence="1">Fibronectin type-III domain-containing protein</fullName>
    </recommendedName>
</protein>
<accession>A0ABD0N3U2</accession>
<feature type="domain" description="Fibronectin type-III" evidence="1">
    <location>
        <begin position="1"/>
        <end position="53"/>
    </location>
</feature>
<dbReference type="FunFam" id="2.60.40.10:FF:000062">
    <property type="entry name" value="Myosin-binding protein C, slow type"/>
    <property type="match status" value="1"/>
</dbReference>
<feature type="non-terminal residue" evidence="2">
    <location>
        <position position="53"/>
    </location>
</feature>
<dbReference type="Proteomes" id="UP001529510">
    <property type="component" value="Unassembled WGS sequence"/>
</dbReference>
<dbReference type="InterPro" id="IPR003961">
    <property type="entry name" value="FN3_dom"/>
</dbReference>
<evidence type="ECO:0000313" key="2">
    <source>
        <dbReference type="EMBL" id="KAL0156129.1"/>
    </source>
</evidence>
<reference evidence="2 3" key="1">
    <citation type="submission" date="2024-05" db="EMBL/GenBank/DDBJ databases">
        <title>Genome sequencing and assembly of Indian major carp, Cirrhinus mrigala (Hamilton, 1822).</title>
        <authorList>
            <person name="Mohindra V."/>
            <person name="Chowdhury L.M."/>
            <person name="Lal K."/>
            <person name="Jena J.K."/>
        </authorList>
    </citation>
    <scope>NUCLEOTIDE SEQUENCE [LARGE SCALE GENOMIC DNA]</scope>
    <source>
        <strain evidence="2">CM1030</strain>
        <tissue evidence="2">Blood</tissue>
    </source>
</reference>
<keyword evidence="3" id="KW-1185">Reference proteome</keyword>
<dbReference type="EMBL" id="JAMKFB020000024">
    <property type="protein sequence ID" value="KAL0156129.1"/>
    <property type="molecule type" value="Genomic_DNA"/>
</dbReference>
<dbReference type="Gene3D" id="2.60.40.10">
    <property type="entry name" value="Immunoglobulins"/>
    <property type="match status" value="1"/>
</dbReference>
<evidence type="ECO:0000259" key="1">
    <source>
        <dbReference type="PROSITE" id="PS50853"/>
    </source>
</evidence>